<sequence>MASWSGTTRRRALTGAVAAVGAGALAAPRAEAAGRVAFPAGRPILIRRATVVTVDRGVLPDTDVLVEGERIKAIGRGLTAPATVIEAGGGLLIPGFVDTHRHMWQTSLRGVGADWTLGDYMQWMITKWGPLFRPEDIYAANHLGMVEAVNDGVTTVTDWSHGLRTPEHAEAAVDALFSVPGRARFAYGNTFATDLGWVTDGRVDRVLRERFTGRPDQLVTMQLALEANDTEDGRAALRFARDRDLAVTSHAGVFGFSGDEQIRFLYEFGALSPSVTLVHAGSLSDGSYRRIAGKGAFLSIASESELSAGQGYPPTAKARAFGIPLSLSMDTVIWWSGDMFSAMRSTLSADRGLAHLRAHEAGHTVAHNALRAADVLQYATLGGARALGLDSLIGSVTVGKRADLVLLRTDTAAMTPVHNPAGHLVFQAGRGDVDTVLVNGRVLKHRGELTGPDLPRARRLAEDSFAYLRSRIPNADWEAAMNPPR</sequence>
<dbReference type="Gene3D" id="3.20.20.140">
    <property type="entry name" value="Metal-dependent hydrolases"/>
    <property type="match status" value="1"/>
</dbReference>
<dbReference type="Pfam" id="PF01979">
    <property type="entry name" value="Amidohydro_1"/>
    <property type="match status" value="1"/>
</dbReference>
<protein>
    <submittedName>
        <fullName evidence="3">Amidohydrolase family protein</fullName>
    </submittedName>
</protein>
<dbReference type="PROSITE" id="PS51318">
    <property type="entry name" value="TAT"/>
    <property type="match status" value="1"/>
</dbReference>
<dbReference type="Gene3D" id="2.30.40.10">
    <property type="entry name" value="Urease, subunit C, domain 1"/>
    <property type="match status" value="1"/>
</dbReference>
<dbReference type="NCBIfam" id="NF006056">
    <property type="entry name" value="PRK08204.1"/>
    <property type="match status" value="1"/>
</dbReference>
<organism evidence="3 4">
    <name type="scientific">Streptomyces roseirectus</name>
    <dbReference type="NCBI Taxonomy" id="2768066"/>
    <lineage>
        <taxon>Bacteria</taxon>
        <taxon>Bacillati</taxon>
        <taxon>Actinomycetota</taxon>
        <taxon>Actinomycetes</taxon>
        <taxon>Kitasatosporales</taxon>
        <taxon>Streptomycetaceae</taxon>
        <taxon>Streptomyces</taxon>
    </lineage>
</organism>
<dbReference type="PANTHER" id="PTHR43794:SF11">
    <property type="entry name" value="AMIDOHYDROLASE-RELATED DOMAIN-CONTAINING PROTEIN"/>
    <property type="match status" value="1"/>
</dbReference>
<reference evidence="3 4" key="1">
    <citation type="submission" date="2020-08" db="EMBL/GenBank/DDBJ databases">
        <title>A novel species.</title>
        <authorList>
            <person name="Gao J."/>
        </authorList>
    </citation>
    <scope>NUCLEOTIDE SEQUENCE [LARGE SCALE GENOMIC DNA]</scope>
    <source>
        <strain evidence="3 4">CRXT-G-22</strain>
    </source>
</reference>
<evidence type="ECO:0000313" key="4">
    <source>
        <dbReference type="Proteomes" id="UP000516052"/>
    </source>
</evidence>
<dbReference type="Proteomes" id="UP000516052">
    <property type="component" value="Chromosome"/>
</dbReference>
<proteinExistence type="predicted"/>
<dbReference type="InterPro" id="IPR050287">
    <property type="entry name" value="MTA/SAH_deaminase"/>
</dbReference>
<evidence type="ECO:0000313" key="3">
    <source>
        <dbReference type="EMBL" id="QNP74250.1"/>
    </source>
</evidence>
<dbReference type="AlphaFoldDB" id="A0A7H0IN84"/>
<evidence type="ECO:0000256" key="1">
    <source>
        <dbReference type="ARBA" id="ARBA00022801"/>
    </source>
</evidence>
<dbReference type="InterPro" id="IPR006680">
    <property type="entry name" value="Amidohydro-rel"/>
</dbReference>
<dbReference type="InterPro" id="IPR011059">
    <property type="entry name" value="Metal-dep_hydrolase_composite"/>
</dbReference>
<evidence type="ECO:0000259" key="2">
    <source>
        <dbReference type="Pfam" id="PF01979"/>
    </source>
</evidence>
<feature type="domain" description="Amidohydrolase-related" evidence="2">
    <location>
        <begin position="92"/>
        <end position="442"/>
    </location>
</feature>
<dbReference type="GO" id="GO:0016810">
    <property type="term" value="F:hydrolase activity, acting on carbon-nitrogen (but not peptide) bonds"/>
    <property type="evidence" value="ECO:0007669"/>
    <property type="project" value="InterPro"/>
</dbReference>
<accession>A0A7H0IN84</accession>
<dbReference type="SUPFAM" id="SSF51556">
    <property type="entry name" value="Metallo-dependent hydrolases"/>
    <property type="match status" value="1"/>
</dbReference>
<dbReference type="InterPro" id="IPR032466">
    <property type="entry name" value="Metal_Hydrolase"/>
</dbReference>
<dbReference type="EMBL" id="CP060828">
    <property type="protein sequence ID" value="QNP74250.1"/>
    <property type="molecule type" value="Genomic_DNA"/>
</dbReference>
<dbReference type="RefSeq" id="WP_187751175.1">
    <property type="nucleotide sequence ID" value="NZ_CP060828.1"/>
</dbReference>
<dbReference type="InterPro" id="IPR006311">
    <property type="entry name" value="TAT_signal"/>
</dbReference>
<name>A0A7H0IN84_9ACTN</name>
<keyword evidence="4" id="KW-1185">Reference proteome</keyword>
<dbReference type="PANTHER" id="PTHR43794">
    <property type="entry name" value="AMINOHYDROLASE SSNA-RELATED"/>
    <property type="match status" value="1"/>
</dbReference>
<dbReference type="KEGG" id="sroi:IAG44_35550"/>
<keyword evidence="1 3" id="KW-0378">Hydrolase</keyword>
<dbReference type="SUPFAM" id="SSF51338">
    <property type="entry name" value="Composite domain of metallo-dependent hydrolases"/>
    <property type="match status" value="1"/>
</dbReference>
<gene>
    <name evidence="3" type="ORF">IAG44_35550</name>
</gene>